<organism evidence="2 3">
    <name type="scientific">Brachybacterium fresconis</name>
    <dbReference type="NCBI Taxonomy" id="173363"/>
    <lineage>
        <taxon>Bacteria</taxon>
        <taxon>Bacillati</taxon>
        <taxon>Actinomycetota</taxon>
        <taxon>Actinomycetes</taxon>
        <taxon>Micrococcales</taxon>
        <taxon>Dermabacteraceae</taxon>
        <taxon>Brachybacterium</taxon>
    </lineage>
</organism>
<reference evidence="2 3" key="1">
    <citation type="submission" date="2021-03" db="EMBL/GenBank/DDBJ databases">
        <title>Sequencing the genomes of 1000 actinobacteria strains.</title>
        <authorList>
            <person name="Klenk H.-P."/>
        </authorList>
    </citation>
    <scope>NUCLEOTIDE SEQUENCE [LARGE SCALE GENOMIC DNA]</scope>
    <source>
        <strain evidence="2 3">DSM 14564</strain>
    </source>
</reference>
<dbReference type="RefSeq" id="WP_209890699.1">
    <property type="nucleotide sequence ID" value="NZ_BAAAJV010000018.1"/>
</dbReference>
<evidence type="ECO:0000313" key="2">
    <source>
        <dbReference type="EMBL" id="MBP2409168.1"/>
    </source>
</evidence>
<dbReference type="PROSITE" id="PS51384">
    <property type="entry name" value="FAD_FR"/>
    <property type="match status" value="1"/>
</dbReference>
<comment type="caution">
    <text evidence="2">The sequence shown here is derived from an EMBL/GenBank/DDBJ whole genome shotgun (WGS) entry which is preliminary data.</text>
</comment>
<dbReference type="PANTHER" id="PTHR30157">
    <property type="entry name" value="FERRIC REDUCTASE, NADPH-DEPENDENT"/>
    <property type="match status" value="1"/>
</dbReference>
<dbReference type="EMBL" id="JAGIOC010000001">
    <property type="protein sequence ID" value="MBP2409168.1"/>
    <property type="molecule type" value="Genomic_DNA"/>
</dbReference>
<gene>
    <name evidence="2" type="ORF">JOF44_002071</name>
</gene>
<dbReference type="InterPro" id="IPR017938">
    <property type="entry name" value="Riboflavin_synthase-like_b-brl"/>
</dbReference>
<dbReference type="CDD" id="cd06193">
    <property type="entry name" value="siderophore_interacting"/>
    <property type="match status" value="1"/>
</dbReference>
<feature type="domain" description="FAD-binding FR-type" evidence="1">
    <location>
        <begin position="28"/>
        <end position="134"/>
    </location>
</feature>
<dbReference type="InterPro" id="IPR013113">
    <property type="entry name" value="SIP_FAD-bd"/>
</dbReference>
<evidence type="ECO:0000259" key="1">
    <source>
        <dbReference type="PROSITE" id="PS51384"/>
    </source>
</evidence>
<dbReference type="Gene3D" id="3.40.50.80">
    <property type="entry name" value="Nucleotide-binding domain of ferredoxin-NADP reductase (FNR) module"/>
    <property type="match status" value="1"/>
</dbReference>
<dbReference type="SUPFAM" id="SSF63380">
    <property type="entry name" value="Riboflavin synthase domain-like"/>
    <property type="match status" value="1"/>
</dbReference>
<dbReference type="InterPro" id="IPR039374">
    <property type="entry name" value="SIP_fam"/>
</dbReference>
<accession>A0ABS4YMM9</accession>
<dbReference type="PANTHER" id="PTHR30157:SF0">
    <property type="entry name" value="NADPH-DEPENDENT FERRIC-CHELATE REDUCTASE"/>
    <property type="match status" value="1"/>
</dbReference>
<dbReference type="InterPro" id="IPR007037">
    <property type="entry name" value="SIP_rossman_dom"/>
</dbReference>
<evidence type="ECO:0000313" key="3">
    <source>
        <dbReference type="Proteomes" id="UP000698222"/>
    </source>
</evidence>
<proteinExistence type="predicted"/>
<protein>
    <submittedName>
        <fullName evidence="2">NADPH-dependent ferric siderophore reductase</fullName>
    </submittedName>
</protein>
<keyword evidence="3" id="KW-1185">Reference proteome</keyword>
<dbReference type="InterPro" id="IPR039261">
    <property type="entry name" value="FNR_nucleotide-bd"/>
</dbReference>
<name>A0ABS4YMM9_9MICO</name>
<dbReference type="Gene3D" id="2.40.30.10">
    <property type="entry name" value="Translation factors"/>
    <property type="match status" value="1"/>
</dbReference>
<dbReference type="Pfam" id="PF08021">
    <property type="entry name" value="FAD_binding_9"/>
    <property type="match status" value="1"/>
</dbReference>
<dbReference type="Pfam" id="PF04954">
    <property type="entry name" value="SIP"/>
    <property type="match status" value="1"/>
</dbReference>
<dbReference type="InterPro" id="IPR017927">
    <property type="entry name" value="FAD-bd_FR_type"/>
</dbReference>
<sequence length="248" mass="27375">MTAETTGHLRTSAPKRGLNGAIITAWGGRDLRLRVLARDEVAENFLRLEVDVDGLLARAEVYPTYWLRLWFTTPTGKGHQRAYTLVAPDPGTGTAWLEFFLHEGVASDWARDARIDDEIDATVLSGKNPVEDSPAHLLMIGDGASYPAIADTLRRCPDIPATVLLEQHHGEGPQIMALPERENAAVHWLAPDQEVCEVALEEAQVAPAGTRFFVALEGTPTRRLSSALRKQLGVPKESVHSLAYWKRR</sequence>
<dbReference type="Proteomes" id="UP000698222">
    <property type="component" value="Unassembled WGS sequence"/>
</dbReference>